<evidence type="ECO:0008006" key="4">
    <source>
        <dbReference type="Google" id="ProtNLM"/>
    </source>
</evidence>
<feature type="region of interest" description="Disordered" evidence="1">
    <location>
        <begin position="558"/>
        <end position="578"/>
    </location>
</feature>
<protein>
    <recommendedName>
        <fullName evidence="4">Tetratricopeptide repeat protein</fullName>
    </recommendedName>
</protein>
<dbReference type="AlphaFoldDB" id="A0A926NQA7"/>
<comment type="caution">
    <text evidence="2">The sequence shown here is derived from an EMBL/GenBank/DDBJ whole genome shotgun (WGS) entry which is preliminary data.</text>
</comment>
<feature type="region of interest" description="Disordered" evidence="1">
    <location>
        <begin position="359"/>
        <end position="380"/>
    </location>
</feature>
<gene>
    <name evidence="2" type="ORF">IDJ76_12855</name>
</gene>
<dbReference type="RefSeq" id="WP_191163737.1">
    <property type="nucleotide sequence ID" value="NZ_JACWMX010000005.1"/>
</dbReference>
<evidence type="ECO:0000256" key="1">
    <source>
        <dbReference type="SAM" id="MobiDB-lite"/>
    </source>
</evidence>
<feature type="compositionally biased region" description="Polar residues" evidence="1">
    <location>
        <begin position="477"/>
        <end position="488"/>
    </location>
</feature>
<feature type="compositionally biased region" description="Basic and acidic residues" evidence="1">
    <location>
        <begin position="565"/>
        <end position="576"/>
    </location>
</feature>
<evidence type="ECO:0000313" key="2">
    <source>
        <dbReference type="EMBL" id="MBD1393991.1"/>
    </source>
</evidence>
<evidence type="ECO:0000313" key="3">
    <source>
        <dbReference type="Proteomes" id="UP000619078"/>
    </source>
</evidence>
<feature type="region of interest" description="Disordered" evidence="1">
    <location>
        <begin position="477"/>
        <end position="501"/>
    </location>
</feature>
<dbReference type="Proteomes" id="UP000619078">
    <property type="component" value="Unassembled WGS sequence"/>
</dbReference>
<dbReference type="EMBL" id="JACWMX010000005">
    <property type="protein sequence ID" value="MBD1393991.1"/>
    <property type="molecule type" value="Genomic_DNA"/>
</dbReference>
<organism evidence="2 3">
    <name type="scientific">Mucilaginibacter glaciei</name>
    <dbReference type="NCBI Taxonomy" id="2772109"/>
    <lineage>
        <taxon>Bacteria</taxon>
        <taxon>Pseudomonadati</taxon>
        <taxon>Bacteroidota</taxon>
        <taxon>Sphingobacteriia</taxon>
        <taxon>Sphingobacteriales</taxon>
        <taxon>Sphingobacteriaceae</taxon>
        <taxon>Mucilaginibacter</taxon>
    </lineage>
</organism>
<name>A0A926NQA7_9SPHI</name>
<keyword evidence="3" id="KW-1185">Reference proteome</keyword>
<sequence>MDQYLDNRHKQILYDLLANPADTGQLYITSLQRMANDYPQSGLLQVLAVRAGEKDDIKKAAVYFKPNTLYKLVHSPDTLPAVSADRIAWDETASPENYFSIAATDEDRYTPPADAVRFNSPELAQHQNDVAPSNGPEATINHASETFITHETVEVPVEEEVTHKPITDTEQPETIEPAVDENELPVEIDKAKEERVTDSHFETAPETALTPPDPVAGTEINDEVHEEIQDTDHIIPELYNSYTEQLAHPHLDDAPADEQMPEPDSVISGLYDSYEEQLAGQEEKHPEPEAEAPATFTNLSEDNGYRAEKESFRQDIEDEVYDEIVGIDQIGFEPTVNVLHESETQVADIADEQHSWQNTFADGEDYPEDEEEQDERPLQRSAGITDADIAIDEERLIMGNIVSADYLTFDKKLDELRSGKVEPQPAIADVSPTDAEPIPKEQDVVSRYNDDSMPYSFMWWLDKTRKEHAETFQPYTANPVQPAANSSSDEQRAEQPHVKPVTRKAPDELQQQYYENIFSLTSVSGIERDDTDKGLEFDQNKKEDIIIERFINTEPQIRPPAANRLDNENKAKKSSEDQDALVTETLARIYNDQMLYHKAIATYKKLILKFPEKKLYFAAQIEQLEKKTN</sequence>
<proteinExistence type="predicted"/>
<accession>A0A926NQA7</accession>
<feature type="region of interest" description="Disordered" evidence="1">
    <location>
        <begin position="193"/>
        <end position="215"/>
    </location>
</feature>
<feature type="compositionally biased region" description="Acidic residues" evidence="1">
    <location>
        <begin position="362"/>
        <end position="374"/>
    </location>
</feature>
<reference evidence="2" key="1">
    <citation type="submission" date="2020-09" db="EMBL/GenBank/DDBJ databases">
        <title>Novel species of Mucilaginibacter isolated from a glacier on the Tibetan Plateau.</title>
        <authorList>
            <person name="Liu Q."/>
            <person name="Xin Y.-H."/>
        </authorList>
    </citation>
    <scope>NUCLEOTIDE SEQUENCE</scope>
    <source>
        <strain evidence="2">ZB1P21</strain>
    </source>
</reference>
<feature type="compositionally biased region" description="Basic and acidic residues" evidence="1">
    <location>
        <begin position="193"/>
        <end position="203"/>
    </location>
</feature>